<feature type="active site" evidence="6">
    <location>
        <position position="118"/>
    </location>
</feature>
<dbReference type="GO" id="GO:0008994">
    <property type="term" value="F:rhamnulose-1-phosphate aldolase activity"/>
    <property type="evidence" value="ECO:0007669"/>
    <property type="project" value="UniProtKB-UniRule"/>
</dbReference>
<accession>A0A6A0BAU3</accession>
<dbReference type="HAMAP" id="MF_00770">
    <property type="entry name" value="RhaD"/>
    <property type="match status" value="1"/>
</dbReference>
<comment type="cofactor">
    <cofactor evidence="6">
        <name>Zn(2+)</name>
        <dbReference type="ChEBI" id="CHEBI:29105"/>
    </cofactor>
    <text evidence="6">Binds 1 zinc ion per subunit.</text>
</comment>
<dbReference type="NCBIfam" id="NF002963">
    <property type="entry name" value="PRK03634.1"/>
    <property type="match status" value="1"/>
</dbReference>
<comment type="similarity">
    <text evidence="6">Belongs to the aldolase class II family. RhaD subfamily.</text>
</comment>
<dbReference type="SUPFAM" id="SSF53639">
    <property type="entry name" value="AraD/HMP-PK domain-like"/>
    <property type="match status" value="1"/>
</dbReference>
<dbReference type="UniPathway" id="UPA00541">
    <property type="reaction ID" value="UER00603"/>
</dbReference>
<dbReference type="GO" id="GO:0005829">
    <property type="term" value="C:cytosol"/>
    <property type="evidence" value="ECO:0007669"/>
    <property type="project" value="TreeGrafter"/>
</dbReference>
<dbReference type="InterPro" id="IPR036409">
    <property type="entry name" value="Aldolase_II/adducin_N_sf"/>
</dbReference>
<evidence type="ECO:0000256" key="2">
    <source>
        <dbReference type="ARBA" id="ARBA00022723"/>
    </source>
</evidence>
<dbReference type="InterPro" id="IPR001303">
    <property type="entry name" value="Aldolase_II/adducin_N"/>
</dbReference>
<dbReference type="PANTHER" id="PTHR22789">
    <property type="entry name" value="FUCULOSE PHOSPHATE ALDOLASE"/>
    <property type="match status" value="1"/>
</dbReference>
<keyword evidence="10" id="KW-1185">Reference proteome</keyword>
<dbReference type="AlphaFoldDB" id="A0A6A0BAU3"/>
<gene>
    <name evidence="6 9" type="primary">rhaD</name>
    <name evidence="9" type="ORF">Hs30E_00650</name>
</gene>
<dbReference type="Pfam" id="PF00596">
    <property type="entry name" value="Aldolase_II"/>
    <property type="match status" value="1"/>
</dbReference>
<comment type="function">
    <text evidence="6">Catalyzes the reversible cleavage of L-rhamnulose-1-phosphate to dihydroxyacetone phosphate (DHAP) and L-lactaldehyde.</text>
</comment>
<evidence type="ECO:0000256" key="7">
    <source>
        <dbReference type="NCBIfam" id="TIGR02624"/>
    </source>
</evidence>
<keyword evidence="4 6" id="KW-0456">Lyase</keyword>
<reference evidence="9 10" key="1">
    <citation type="submission" date="2020-02" db="EMBL/GenBank/DDBJ databases">
        <title>Draft genome sequence of Lactococcus sp. Hs30E4-3.</title>
        <authorList>
            <person name="Noda S."/>
            <person name="Yuki M."/>
            <person name="Ohkuma M."/>
        </authorList>
    </citation>
    <scope>NUCLEOTIDE SEQUENCE [LARGE SCALE GENOMIC DNA]</scope>
    <source>
        <strain evidence="9 10">Hs30E4-3</strain>
    </source>
</reference>
<sequence>MKKVNILAAPFVQEMMKTTANLYRLGWDERNGGNISYRLDEKWVQPFLDTTNVIREIPMIFDASILAGKYFIVTGSGKYFKNVKDDPEANLGIVRVQENGKTLDLLWGLSDNAVPTSELPAHFMSHIARLSVDPDNRIIMHNHATHLLAMSFTHDLSEKALTRTLWQMCTECLVVFPEGVSIIPWLVPGTNEIGEATAAKMLETRLVLWPQHGIYGAGRDMDEVFGLIETAEKAAQVYTYVCAQGGVKQTITDDNLWLLADAFGVTPHADYLDERV</sequence>
<dbReference type="GO" id="GO:0019323">
    <property type="term" value="P:pentose catabolic process"/>
    <property type="evidence" value="ECO:0007669"/>
    <property type="project" value="TreeGrafter"/>
</dbReference>
<dbReference type="PANTHER" id="PTHR22789:SF0">
    <property type="entry name" value="3-OXO-TETRONATE 4-PHOSPHATE DECARBOXYLASE-RELATED"/>
    <property type="match status" value="1"/>
</dbReference>
<name>A0A6A0BAU3_9LACT</name>
<keyword evidence="1 6" id="KW-0963">Cytoplasm</keyword>
<keyword evidence="3 6" id="KW-0862">Zinc</keyword>
<dbReference type="EC" id="4.1.2.19" evidence="6 7"/>
<dbReference type="Gene3D" id="3.40.225.10">
    <property type="entry name" value="Class II aldolase/adducin N-terminal domain"/>
    <property type="match status" value="1"/>
</dbReference>
<evidence type="ECO:0000256" key="5">
    <source>
        <dbReference type="ARBA" id="ARBA00023308"/>
    </source>
</evidence>
<comment type="pathway">
    <text evidence="6">Carbohydrate degradation; L-rhamnose degradation; glycerone phosphate from L-rhamnose: step 3/3.</text>
</comment>
<comment type="subcellular location">
    <subcellularLocation>
        <location evidence="6">Cytoplasm</location>
    </subcellularLocation>
</comment>
<dbReference type="NCBIfam" id="TIGR02624">
    <property type="entry name" value="rhamnu_1P_ald"/>
    <property type="match status" value="1"/>
</dbReference>
<evidence type="ECO:0000259" key="8">
    <source>
        <dbReference type="SMART" id="SM01007"/>
    </source>
</evidence>
<protein>
    <recommendedName>
        <fullName evidence="6 7">Rhamnulose-1-phosphate aldolase</fullName>
        <ecNumber evidence="6 7">4.1.2.19</ecNumber>
    </recommendedName>
</protein>
<dbReference type="SMART" id="SM01007">
    <property type="entry name" value="Aldolase_II"/>
    <property type="match status" value="1"/>
</dbReference>
<feature type="domain" description="Class II aldolase/adducin N-terminal" evidence="8">
    <location>
        <begin position="13"/>
        <end position="239"/>
    </location>
</feature>
<feature type="binding site" evidence="6">
    <location>
        <position position="141"/>
    </location>
    <ligand>
        <name>Zn(2+)</name>
        <dbReference type="ChEBI" id="CHEBI:29105"/>
    </ligand>
</feature>
<evidence type="ECO:0000256" key="3">
    <source>
        <dbReference type="ARBA" id="ARBA00022833"/>
    </source>
</evidence>
<dbReference type="RefSeq" id="WP_172207063.1">
    <property type="nucleotide sequence ID" value="NZ_BLLI01000001.1"/>
</dbReference>
<keyword evidence="2 6" id="KW-0479">Metal-binding</keyword>
<dbReference type="Proteomes" id="UP000480303">
    <property type="component" value="Unassembled WGS sequence"/>
</dbReference>
<dbReference type="InterPro" id="IPR050197">
    <property type="entry name" value="Aldolase_class_II_sugar_metab"/>
</dbReference>
<organism evidence="9 10">
    <name type="scientific">Pseudolactococcus hodotermopsidis</name>
    <dbReference type="NCBI Taxonomy" id="2709157"/>
    <lineage>
        <taxon>Bacteria</taxon>
        <taxon>Bacillati</taxon>
        <taxon>Bacillota</taxon>
        <taxon>Bacilli</taxon>
        <taxon>Lactobacillales</taxon>
        <taxon>Streptococcaceae</taxon>
        <taxon>Pseudolactococcus</taxon>
    </lineage>
</organism>
<feature type="binding site" evidence="6">
    <location>
        <position position="212"/>
    </location>
    <ligand>
        <name>Zn(2+)</name>
        <dbReference type="ChEBI" id="CHEBI:29105"/>
    </ligand>
</feature>
<evidence type="ECO:0000256" key="1">
    <source>
        <dbReference type="ARBA" id="ARBA00022490"/>
    </source>
</evidence>
<evidence type="ECO:0000256" key="4">
    <source>
        <dbReference type="ARBA" id="ARBA00023239"/>
    </source>
</evidence>
<dbReference type="GO" id="GO:0046872">
    <property type="term" value="F:metal ion binding"/>
    <property type="evidence" value="ECO:0007669"/>
    <property type="project" value="UniProtKB-KW"/>
</dbReference>
<comment type="caution">
    <text evidence="9">The sequence shown here is derived from an EMBL/GenBank/DDBJ whole genome shotgun (WGS) entry which is preliminary data.</text>
</comment>
<evidence type="ECO:0000313" key="10">
    <source>
        <dbReference type="Proteomes" id="UP000480303"/>
    </source>
</evidence>
<keyword evidence="5 6" id="KW-0684">Rhamnose metabolism</keyword>
<feature type="binding site" evidence="6">
    <location>
        <position position="143"/>
    </location>
    <ligand>
        <name>Zn(2+)</name>
        <dbReference type="ChEBI" id="CHEBI:29105"/>
    </ligand>
</feature>
<comment type="catalytic activity">
    <reaction evidence="6">
        <text>L-rhamnulose 1-phosphate = (S)-lactaldehyde + dihydroxyacetone phosphate</text>
        <dbReference type="Rhea" id="RHEA:19689"/>
        <dbReference type="ChEBI" id="CHEBI:18041"/>
        <dbReference type="ChEBI" id="CHEBI:57642"/>
        <dbReference type="ChEBI" id="CHEBI:58313"/>
        <dbReference type="EC" id="4.1.2.19"/>
    </reaction>
</comment>
<proteinExistence type="inferred from homology"/>
<evidence type="ECO:0000256" key="6">
    <source>
        <dbReference type="HAMAP-Rule" id="MF_00770"/>
    </source>
</evidence>
<dbReference type="GO" id="GO:0019301">
    <property type="term" value="P:rhamnose catabolic process"/>
    <property type="evidence" value="ECO:0007669"/>
    <property type="project" value="UniProtKB-UniRule"/>
</dbReference>
<evidence type="ECO:0000313" key="9">
    <source>
        <dbReference type="EMBL" id="GFH41514.1"/>
    </source>
</evidence>
<dbReference type="EMBL" id="BLLI01000001">
    <property type="protein sequence ID" value="GFH41514.1"/>
    <property type="molecule type" value="Genomic_DNA"/>
</dbReference>
<dbReference type="InterPro" id="IPR013447">
    <property type="entry name" value="Rhamnulose-1-P_Aldolase"/>
</dbReference>